<evidence type="ECO:0000313" key="3">
    <source>
        <dbReference type="EMBL" id="ORY43757.1"/>
    </source>
</evidence>
<proteinExistence type="predicted"/>
<protein>
    <recommendedName>
        <fullName evidence="2">CMP/dCMP-type deaminase domain-containing protein</fullName>
    </recommendedName>
</protein>
<dbReference type="InterPro" id="IPR016193">
    <property type="entry name" value="Cytidine_deaminase-like"/>
</dbReference>
<dbReference type="Proteomes" id="UP000193642">
    <property type="component" value="Unassembled WGS sequence"/>
</dbReference>
<dbReference type="InterPro" id="IPR002125">
    <property type="entry name" value="CMP_dCMP_dom"/>
</dbReference>
<dbReference type="OrthoDB" id="6710946at2759"/>
<dbReference type="AlphaFoldDB" id="A0A1Y2CA33"/>
<sequence length="170" mass="17981">MDGEASRRPPSAFFHSDGLTPATGTPHSVTSVQQNNHGVSPSASPMFGASTSGVGRATGSGIVVPAMRMGAVLVDSFGRVAAIERTGHSHAAVRCLMSASADIKGCDLYLSRFPCSLCMKVAVQAGVRKIYYFPAEKWELAATDEMRGAMSLLIYSIFVNTNVQKRIGNP</sequence>
<dbReference type="STRING" id="329046.A0A1Y2CA33"/>
<dbReference type="GO" id="GO:0006139">
    <property type="term" value="P:nucleobase-containing compound metabolic process"/>
    <property type="evidence" value="ECO:0007669"/>
    <property type="project" value="UniProtKB-ARBA"/>
</dbReference>
<feature type="compositionally biased region" description="Polar residues" evidence="1">
    <location>
        <begin position="22"/>
        <end position="45"/>
    </location>
</feature>
<dbReference type="Pfam" id="PF00383">
    <property type="entry name" value="dCMP_cyt_deam_1"/>
    <property type="match status" value="1"/>
</dbReference>
<dbReference type="SUPFAM" id="SSF53927">
    <property type="entry name" value="Cytidine deaminase-like"/>
    <property type="match status" value="1"/>
</dbReference>
<feature type="region of interest" description="Disordered" evidence="1">
    <location>
        <begin position="1"/>
        <end position="45"/>
    </location>
</feature>
<name>A0A1Y2CA33_9FUNG</name>
<feature type="domain" description="CMP/dCMP-type deaminase" evidence="2">
    <location>
        <begin position="65"/>
        <end position="132"/>
    </location>
</feature>
<evidence type="ECO:0000256" key="1">
    <source>
        <dbReference type="SAM" id="MobiDB-lite"/>
    </source>
</evidence>
<evidence type="ECO:0000313" key="4">
    <source>
        <dbReference type="Proteomes" id="UP000193642"/>
    </source>
</evidence>
<dbReference type="GO" id="GO:0003824">
    <property type="term" value="F:catalytic activity"/>
    <property type="evidence" value="ECO:0007669"/>
    <property type="project" value="InterPro"/>
</dbReference>
<gene>
    <name evidence="3" type="ORF">BCR33DRAFT_247487</name>
</gene>
<comment type="caution">
    <text evidence="3">The sequence shown here is derived from an EMBL/GenBank/DDBJ whole genome shotgun (WGS) entry which is preliminary data.</text>
</comment>
<dbReference type="Gene3D" id="3.40.140.10">
    <property type="entry name" value="Cytidine Deaminase, domain 2"/>
    <property type="match status" value="1"/>
</dbReference>
<dbReference type="EMBL" id="MCGO01000024">
    <property type="protein sequence ID" value="ORY43757.1"/>
    <property type="molecule type" value="Genomic_DNA"/>
</dbReference>
<evidence type="ECO:0000259" key="2">
    <source>
        <dbReference type="Pfam" id="PF00383"/>
    </source>
</evidence>
<keyword evidence="4" id="KW-1185">Reference proteome</keyword>
<organism evidence="3 4">
    <name type="scientific">Rhizoclosmatium globosum</name>
    <dbReference type="NCBI Taxonomy" id="329046"/>
    <lineage>
        <taxon>Eukaryota</taxon>
        <taxon>Fungi</taxon>
        <taxon>Fungi incertae sedis</taxon>
        <taxon>Chytridiomycota</taxon>
        <taxon>Chytridiomycota incertae sedis</taxon>
        <taxon>Chytridiomycetes</taxon>
        <taxon>Chytridiales</taxon>
        <taxon>Chytriomycetaceae</taxon>
        <taxon>Rhizoclosmatium</taxon>
    </lineage>
</organism>
<reference evidence="3 4" key="1">
    <citation type="submission" date="2016-07" db="EMBL/GenBank/DDBJ databases">
        <title>Pervasive Adenine N6-methylation of Active Genes in Fungi.</title>
        <authorList>
            <consortium name="DOE Joint Genome Institute"/>
            <person name="Mondo S.J."/>
            <person name="Dannebaum R.O."/>
            <person name="Kuo R.C."/>
            <person name="Labutti K."/>
            <person name="Haridas S."/>
            <person name="Kuo A."/>
            <person name="Salamov A."/>
            <person name="Ahrendt S.R."/>
            <person name="Lipzen A."/>
            <person name="Sullivan W."/>
            <person name="Andreopoulos W.B."/>
            <person name="Clum A."/>
            <person name="Lindquist E."/>
            <person name="Daum C."/>
            <person name="Ramamoorthy G.K."/>
            <person name="Gryganskyi A."/>
            <person name="Culley D."/>
            <person name="Magnuson J.K."/>
            <person name="James T.Y."/>
            <person name="O'Malley M.A."/>
            <person name="Stajich J.E."/>
            <person name="Spatafora J.W."/>
            <person name="Visel A."/>
            <person name="Grigoriev I.V."/>
        </authorList>
    </citation>
    <scope>NUCLEOTIDE SEQUENCE [LARGE SCALE GENOMIC DNA]</scope>
    <source>
        <strain evidence="3 4">JEL800</strain>
    </source>
</reference>
<accession>A0A1Y2CA33</accession>